<dbReference type="PROSITE" id="PS50089">
    <property type="entry name" value="ZF_RING_2"/>
    <property type="match status" value="1"/>
</dbReference>
<keyword evidence="3" id="KW-0862">Zinc</keyword>
<dbReference type="CDD" id="cd16789">
    <property type="entry name" value="mRING-HC-C3HC5_MGRN1-like"/>
    <property type="match status" value="1"/>
</dbReference>
<feature type="compositionally biased region" description="Low complexity" evidence="6">
    <location>
        <begin position="482"/>
        <end position="491"/>
    </location>
</feature>
<dbReference type="EMBL" id="FN653027">
    <property type="protein sequence ID" value="CBY07841.1"/>
    <property type="molecule type" value="Genomic_DNA"/>
</dbReference>
<evidence type="ECO:0000256" key="2">
    <source>
        <dbReference type="ARBA" id="ARBA00022771"/>
    </source>
</evidence>
<dbReference type="FunCoup" id="E4X6Z8">
    <property type="interactions" value="182"/>
</dbReference>
<dbReference type="InterPro" id="IPR001841">
    <property type="entry name" value="Znf_RING"/>
</dbReference>
<evidence type="ECO:0000259" key="7">
    <source>
        <dbReference type="PROSITE" id="PS50089"/>
    </source>
</evidence>
<dbReference type="InterPro" id="IPR045195">
    <property type="entry name" value="LOG2-like_mRING_C3HC5"/>
</dbReference>
<evidence type="ECO:0000256" key="4">
    <source>
        <dbReference type="ARBA" id="ARBA00025721"/>
    </source>
</evidence>
<feature type="compositionally biased region" description="Low complexity" evidence="6">
    <location>
        <begin position="354"/>
        <end position="371"/>
    </location>
</feature>
<dbReference type="SMART" id="SM00184">
    <property type="entry name" value="RING"/>
    <property type="match status" value="1"/>
</dbReference>
<feature type="region of interest" description="Disordered" evidence="6">
    <location>
        <begin position="1"/>
        <end position="25"/>
    </location>
</feature>
<evidence type="ECO:0000256" key="3">
    <source>
        <dbReference type="ARBA" id="ARBA00022833"/>
    </source>
</evidence>
<dbReference type="AlphaFoldDB" id="E4X6Z8"/>
<dbReference type="Proteomes" id="UP000001307">
    <property type="component" value="Unassembled WGS sequence"/>
</dbReference>
<feature type="compositionally biased region" description="Basic and acidic residues" evidence="6">
    <location>
        <begin position="388"/>
        <end position="401"/>
    </location>
</feature>
<dbReference type="InParanoid" id="E4X6Z8"/>
<protein>
    <recommendedName>
        <fullName evidence="7">RING-type domain-containing protein</fullName>
    </recommendedName>
</protein>
<dbReference type="GO" id="GO:0005737">
    <property type="term" value="C:cytoplasm"/>
    <property type="evidence" value="ECO:0007669"/>
    <property type="project" value="TreeGrafter"/>
</dbReference>
<dbReference type="PANTHER" id="PTHR22996">
    <property type="entry name" value="MAHOGUNIN"/>
    <property type="match status" value="1"/>
</dbReference>
<evidence type="ECO:0000256" key="1">
    <source>
        <dbReference type="ARBA" id="ARBA00022723"/>
    </source>
</evidence>
<dbReference type="InterPro" id="IPR045194">
    <property type="entry name" value="MGRN1/RNF157-like"/>
</dbReference>
<proteinExistence type="inferred from homology"/>
<accession>E4X6Z8</accession>
<dbReference type="SUPFAM" id="SSF57850">
    <property type="entry name" value="RING/U-box"/>
    <property type="match status" value="1"/>
</dbReference>
<dbReference type="OrthoDB" id="10014838at2759"/>
<dbReference type="PANTHER" id="PTHR22996:SF0">
    <property type="entry name" value="RE60872P-RELATED"/>
    <property type="match status" value="1"/>
</dbReference>
<dbReference type="InterPro" id="IPR013083">
    <property type="entry name" value="Znf_RING/FYVE/PHD"/>
</dbReference>
<reference evidence="8" key="1">
    <citation type="journal article" date="2010" name="Science">
        <title>Plasticity of animal genome architecture unmasked by rapid evolution of a pelagic tunicate.</title>
        <authorList>
            <person name="Denoeud F."/>
            <person name="Henriet S."/>
            <person name="Mungpakdee S."/>
            <person name="Aury J.M."/>
            <person name="Da Silva C."/>
            <person name="Brinkmann H."/>
            <person name="Mikhaleva J."/>
            <person name="Olsen L.C."/>
            <person name="Jubin C."/>
            <person name="Canestro C."/>
            <person name="Bouquet J.M."/>
            <person name="Danks G."/>
            <person name="Poulain J."/>
            <person name="Campsteijn C."/>
            <person name="Adamski M."/>
            <person name="Cross I."/>
            <person name="Yadetie F."/>
            <person name="Muffato M."/>
            <person name="Louis A."/>
            <person name="Butcher S."/>
            <person name="Tsagkogeorga G."/>
            <person name="Konrad A."/>
            <person name="Singh S."/>
            <person name="Jensen M.F."/>
            <person name="Cong E.H."/>
            <person name="Eikeseth-Otteraa H."/>
            <person name="Noel B."/>
            <person name="Anthouard V."/>
            <person name="Porcel B.M."/>
            <person name="Kachouri-Lafond R."/>
            <person name="Nishino A."/>
            <person name="Ugolini M."/>
            <person name="Chourrout P."/>
            <person name="Nishida H."/>
            <person name="Aasland R."/>
            <person name="Huzurbazar S."/>
            <person name="Westhof E."/>
            <person name="Delsuc F."/>
            <person name="Lehrach H."/>
            <person name="Reinhardt R."/>
            <person name="Weissenbach J."/>
            <person name="Roy S.W."/>
            <person name="Artiguenave F."/>
            <person name="Postlethwait J.H."/>
            <person name="Manak J.R."/>
            <person name="Thompson E.M."/>
            <person name="Jaillon O."/>
            <person name="Du Pasquier L."/>
            <person name="Boudinot P."/>
            <person name="Liberles D.A."/>
            <person name="Volff J.N."/>
            <person name="Philippe H."/>
            <person name="Lenhard B."/>
            <person name="Roest Crollius H."/>
            <person name="Wincker P."/>
            <person name="Chourrout D."/>
        </authorList>
    </citation>
    <scope>NUCLEOTIDE SEQUENCE [LARGE SCALE GENOMIC DNA]</scope>
</reference>
<name>E4X6Z8_OIKDI</name>
<feature type="domain" description="RING-type" evidence="7">
    <location>
        <begin position="279"/>
        <end position="318"/>
    </location>
</feature>
<evidence type="ECO:0000313" key="9">
    <source>
        <dbReference type="Proteomes" id="UP000001307"/>
    </source>
</evidence>
<dbReference type="Pfam" id="PF13920">
    <property type="entry name" value="zf-C3HC4_3"/>
    <property type="match status" value="1"/>
</dbReference>
<evidence type="ECO:0000313" key="8">
    <source>
        <dbReference type="EMBL" id="CBY07841.1"/>
    </source>
</evidence>
<gene>
    <name evidence="8" type="ORF">GSOID_T00003196001</name>
</gene>
<sequence length="501" mass="56188">MGSALSALPGYRYRESDENENSSNAEQRYHFNENAETGIFTPNYIMGGQKFETTDPQKFLFGSISDLNYLGPYGAAGSESANLPSLNLCGNNIHPGYVRPVNVLINVRKHSVRLVRAPSLEETKEEAEKFHWFHVEFTIDCSVPCLARIHYCVKETPKGQLIPIAESSTKSDQLEFAAGMDQQFCMLNHRICPSKLKKSEKEEENWSWEDIEVVIQLRTKSEPTEQIFFTYCVFEKNSQDNWLLKAVKQRVRIGKFAFSLQEIYGIEKKTKGEELESECVICMDDPRDTLILPCRHLAVCAECAEKIRYQQSSCPICRKPFKALLKLHIPNMTKPLSEVLNSLPDRKAKKSPLTPSSAKSPNSPKSPTSTTTEERKEESENACEEDTPDGKSEEENKKGDQETLEEEESDKLHYDMFPAEETNSKTHCTSSFNQAKKTESVNAKVSQDSGIASLSRRDSYLSIADEGTLTGTALKTSKASDDSGGSADSTKFLLHDSAVHV</sequence>
<evidence type="ECO:0000256" key="6">
    <source>
        <dbReference type="SAM" id="MobiDB-lite"/>
    </source>
</evidence>
<dbReference type="Gene3D" id="3.30.40.10">
    <property type="entry name" value="Zinc/RING finger domain, C3HC4 (zinc finger)"/>
    <property type="match status" value="1"/>
</dbReference>
<keyword evidence="2 5" id="KW-0863">Zinc-finger</keyword>
<evidence type="ECO:0000256" key="5">
    <source>
        <dbReference type="PROSITE-ProRule" id="PRU00175"/>
    </source>
</evidence>
<organism evidence="8">
    <name type="scientific">Oikopleura dioica</name>
    <name type="common">Tunicate</name>
    <dbReference type="NCBI Taxonomy" id="34765"/>
    <lineage>
        <taxon>Eukaryota</taxon>
        <taxon>Metazoa</taxon>
        <taxon>Chordata</taxon>
        <taxon>Tunicata</taxon>
        <taxon>Appendicularia</taxon>
        <taxon>Copelata</taxon>
        <taxon>Oikopleuridae</taxon>
        <taxon>Oikopleura</taxon>
    </lineage>
</organism>
<feature type="region of interest" description="Disordered" evidence="6">
    <location>
        <begin position="470"/>
        <end position="501"/>
    </location>
</feature>
<comment type="similarity">
    <text evidence="4">Belongs to the RING-type zinc finger family. LOG2 subfamily.</text>
</comment>
<keyword evidence="9" id="KW-1185">Reference proteome</keyword>
<feature type="region of interest" description="Disordered" evidence="6">
    <location>
        <begin position="341"/>
        <end position="411"/>
    </location>
</feature>
<dbReference type="GO" id="GO:0008270">
    <property type="term" value="F:zinc ion binding"/>
    <property type="evidence" value="ECO:0007669"/>
    <property type="project" value="UniProtKB-KW"/>
</dbReference>
<dbReference type="GO" id="GO:0061630">
    <property type="term" value="F:ubiquitin protein ligase activity"/>
    <property type="evidence" value="ECO:0007669"/>
    <property type="project" value="UniProtKB-EC"/>
</dbReference>
<keyword evidence="1" id="KW-0479">Metal-binding</keyword>
<dbReference type="GO" id="GO:0016567">
    <property type="term" value="P:protein ubiquitination"/>
    <property type="evidence" value="ECO:0007669"/>
    <property type="project" value="TreeGrafter"/>
</dbReference>